<dbReference type="RefSeq" id="WP_109758222.1">
    <property type="nucleotide sequence ID" value="NZ_CP034588.1"/>
</dbReference>
<dbReference type="EMBL" id="QGGV01000002">
    <property type="protein sequence ID" value="PWK57625.1"/>
    <property type="molecule type" value="Genomic_DNA"/>
</dbReference>
<evidence type="ECO:0000256" key="1">
    <source>
        <dbReference type="ARBA" id="ARBA00022737"/>
    </source>
</evidence>
<dbReference type="PANTHER" id="PTHR44858:SF1">
    <property type="entry name" value="UDP-N-ACETYLGLUCOSAMINE--PEPTIDE N-ACETYLGLUCOSAMINYLTRANSFERASE SPINDLY-RELATED"/>
    <property type="match status" value="1"/>
</dbReference>
<dbReference type="SMART" id="SM00028">
    <property type="entry name" value="TPR"/>
    <property type="match status" value="4"/>
</dbReference>
<accession>A0A316GBP0</accession>
<evidence type="ECO:0000256" key="2">
    <source>
        <dbReference type="ARBA" id="ARBA00022803"/>
    </source>
</evidence>
<evidence type="ECO:0000313" key="5">
    <source>
        <dbReference type="Proteomes" id="UP000245390"/>
    </source>
</evidence>
<gene>
    <name evidence="4" type="ORF">C8D95_102270</name>
</gene>
<keyword evidence="5" id="KW-1185">Reference proteome</keyword>
<dbReference type="Proteomes" id="UP000245390">
    <property type="component" value="Unassembled WGS sequence"/>
</dbReference>
<dbReference type="SUPFAM" id="SSF48452">
    <property type="entry name" value="TPR-like"/>
    <property type="match status" value="1"/>
</dbReference>
<keyword evidence="1" id="KW-0677">Repeat</keyword>
<dbReference type="KEGG" id="salo:EF888_12810"/>
<proteinExistence type="predicted"/>
<organism evidence="4 5">
    <name type="scientific">Silicimonas algicola</name>
    <dbReference type="NCBI Taxonomy" id="1826607"/>
    <lineage>
        <taxon>Bacteria</taxon>
        <taxon>Pseudomonadati</taxon>
        <taxon>Pseudomonadota</taxon>
        <taxon>Alphaproteobacteria</taxon>
        <taxon>Rhodobacterales</taxon>
        <taxon>Paracoccaceae</taxon>
    </lineage>
</organism>
<dbReference type="InterPro" id="IPR019734">
    <property type="entry name" value="TPR_rpt"/>
</dbReference>
<dbReference type="InterPro" id="IPR011990">
    <property type="entry name" value="TPR-like_helical_dom_sf"/>
</dbReference>
<feature type="repeat" description="TPR" evidence="3">
    <location>
        <begin position="270"/>
        <end position="303"/>
    </location>
</feature>
<evidence type="ECO:0000256" key="3">
    <source>
        <dbReference type="PROSITE-ProRule" id="PRU00339"/>
    </source>
</evidence>
<name>A0A316GBP0_9RHOB</name>
<protein>
    <submittedName>
        <fullName evidence="4">Tetratricopeptide repeat protein</fullName>
    </submittedName>
</protein>
<dbReference type="Gene3D" id="1.25.40.10">
    <property type="entry name" value="Tetratricopeptide repeat domain"/>
    <property type="match status" value="2"/>
</dbReference>
<reference evidence="4 5" key="1">
    <citation type="submission" date="2018-05" db="EMBL/GenBank/DDBJ databases">
        <title>Genomic Encyclopedia of Type Strains, Phase IV (KMG-IV): sequencing the most valuable type-strain genomes for metagenomic binning, comparative biology and taxonomic classification.</title>
        <authorList>
            <person name="Goeker M."/>
        </authorList>
    </citation>
    <scope>NUCLEOTIDE SEQUENCE [LARGE SCALE GENOMIC DNA]</scope>
    <source>
        <strain evidence="4 5">DSM 103371</strain>
    </source>
</reference>
<evidence type="ECO:0000313" key="4">
    <source>
        <dbReference type="EMBL" id="PWK57625.1"/>
    </source>
</evidence>
<dbReference type="PROSITE" id="PS50005">
    <property type="entry name" value="TPR"/>
    <property type="match status" value="1"/>
</dbReference>
<comment type="caution">
    <text evidence="4">The sequence shown here is derived from an EMBL/GenBank/DDBJ whole genome shotgun (WGS) entry which is preliminary data.</text>
</comment>
<keyword evidence="2 3" id="KW-0802">TPR repeat</keyword>
<dbReference type="InterPro" id="IPR050498">
    <property type="entry name" value="Ycf3"/>
</dbReference>
<dbReference type="OrthoDB" id="8417270at2"/>
<dbReference type="Pfam" id="PF13432">
    <property type="entry name" value="TPR_16"/>
    <property type="match status" value="1"/>
</dbReference>
<dbReference type="AlphaFoldDB" id="A0A316GBP0"/>
<dbReference type="Pfam" id="PF14559">
    <property type="entry name" value="TPR_19"/>
    <property type="match status" value="1"/>
</dbReference>
<sequence length="359" mass="39733">MKPLAGRTFGIVGALEAFPYRIARREIERLGGRLRRSSGRGITTVVYGRKLLRRASLDGVVTSFRALVAERRRPISEAGFLRRNGLSPDADQGSHPRSVMIEKSGLPAETFDLLALFDAFERDVEPFTFRDLILARKYRGLSEAGADWDAIARAVHKVPQVGALAALTLDVEAREIIERRDGWTCELSGQGLLDLGYDGVNIDDLFESAEAAETSGDLEAAVGLYGRCLAVDPTDSVASFNRANCLRELGRSVEAAQDYARAAKHDPGFVEAWFNLAALMLDEGHPDSARRHLRRALALDRSYADAAFNLGKLEFDAGDLSEARLWWSRYLELDRHSEWAQRARNGLRLIAMQAEAETG</sequence>
<dbReference type="PANTHER" id="PTHR44858">
    <property type="entry name" value="TETRATRICOPEPTIDE REPEAT PROTEIN 6"/>
    <property type="match status" value="1"/>
</dbReference>